<feature type="transmembrane region" description="Helical" evidence="8">
    <location>
        <begin position="12"/>
        <end position="31"/>
    </location>
</feature>
<evidence type="ECO:0000256" key="7">
    <source>
        <dbReference type="ARBA" id="ARBA00023136"/>
    </source>
</evidence>
<gene>
    <name evidence="10" type="ORF">WJX73_006286</name>
</gene>
<evidence type="ECO:0000256" key="5">
    <source>
        <dbReference type="ARBA" id="ARBA00022801"/>
    </source>
</evidence>
<reference evidence="10 11" key="1">
    <citation type="journal article" date="2024" name="Nat. Commun.">
        <title>Phylogenomics reveals the evolutionary origins of lichenization in chlorophyte algae.</title>
        <authorList>
            <person name="Puginier C."/>
            <person name="Libourel C."/>
            <person name="Otte J."/>
            <person name="Skaloud P."/>
            <person name="Haon M."/>
            <person name="Grisel S."/>
            <person name="Petersen M."/>
            <person name="Berrin J.G."/>
            <person name="Delaux P.M."/>
            <person name="Dal Grande F."/>
            <person name="Keller J."/>
        </authorList>
    </citation>
    <scope>NUCLEOTIDE SEQUENCE [LARGE SCALE GENOMIC DNA]</scope>
    <source>
        <strain evidence="10 11">SAG 2036</strain>
    </source>
</reference>
<evidence type="ECO:0000256" key="3">
    <source>
        <dbReference type="ARBA" id="ARBA00022670"/>
    </source>
</evidence>
<evidence type="ECO:0000256" key="2">
    <source>
        <dbReference type="ARBA" id="ARBA00009045"/>
    </source>
</evidence>
<name>A0AAW1PRE8_9CHLO</name>
<feature type="transmembrane region" description="Helical" evidence="8">
    <location>
        <begin position="184"/>
        <end position="212"/>
    </location>
</feature>
<keyword evidence="7 8" id="KW-0472">Membrane</keyword>
<comment type="similarity">
    <text evidence="2">Belongs to the peptidase S54 family.</text>
</comment>
<dbReference type="PANTHER" id="PTHR43066">
    <property type="entry name" value="RHOMBOID-RELATED PROTEIN"/>
    <property type="match status" value="1"/>
</dbReference>
<accession>A0AAW1PRE8</accession>
<feature type="transmembrane region" description="Helical" evidence="8">
    <location>
        <begin position="90"/>
        <end position="113"/>
    </location>
</feature>
<keyword evidence="11" id="KW-1185">Reference proteome</keyword>
<dbReference type="InterPro" id="IPR035952">
    <property type="entry name" value="Rhomboid-like_sf"/>
</dbReference>
<dbReference type="Proteomes" id="UP001465755">
    <property type="component" value="Unassembled WGS sequence"/>
</dbReference>
<dbReference type="FunFam" id="1.20.1540.10:FF:000008">
    <property type="entry name" value="RHOMBOID-like protein 13"/>
    <property type="match status" value="1"/>
</dbReference>
<dbReference type="GO" id="GO:0006508">
    <property type="term" value="P:proteolysis"/>
    <property type="evidence" value="ECO:0007669"/>
    <property type="project" value="UniProtKB-KW"/>
</dbReference>
<evidence type="ECO:0000313" key="11">
    <source>
        <dbReference type="Proteomes" id="UP001465755"/>
    </source>
</evidence>
<dbReference type="GO" id="GO:0004252">
    <property type="term" value="F:serine-type endopeptidase activity"/>
    <property type="evidence" value="ECO:0007669"/>
    <property type="project" value="InterPro"/>
</dbReference>
<dbReference type="GO" id="GO:0016020">
    <property type="term" value="C:membrane"/>
    <property type="evidence" value="ECO:0007669"/>
    <property type="project" value="UniProtKB-SubCell"/>
</dbReference>
<dbReference type="Gene3D" id="1.20.1540.10">
    <property type="entry name" value="Rhomboid-like"/>
    <property type="match status" value="1"/>
</dbReference>
<evidence type="ECO:0000256" key="6">
    <source>
        <dbReference type="ARBA" id="ARBA00022989"/>
    </source>
</evidence>
<dbReference type="SUPFAM" id="SSF144091">
    <property type="entry name" value="Rhomboid-like"/>
    <property type="match status" value="1"/>
</dbReference>
<feature type="domain" description="Peptidase S54 rhomboid" evidence="9">
    <location>
        <begin position="50"/>
        <end position="195"/>
    </location>
</feature>
<evidence type="ECO:0000256" key="4">
    <source>
        <dbReference type="ARBA" id="ARBA00022692"/>
    </source>
</evidence>
<dbReference type="Pfam" id="PF01694">
    <property type="entry name" value="Rhomboid"/>
    <property type="match status" value="1"/>
</dbReference>
<dbReference type="InterPro" id="IPR022764">
    <property type="entry name" value="Peptidase_S54_rhomboid_dom"/>
</dbReference>
<keyword evidence="5" id="KW-0378">Hydrolase</keyword>
<evidence type="ECO:0000256" key="1">
    <source>
        <dbReference type="ARBA" id="ARBA00004141"/>
    </source>
</evidence>
<keyword evidence="6 8" id="KW-1133">Transmembrane helix</keyword>
<protein>
    <recommendedName>
        <fullName evidence="9">Peptidase S54 rhomboid domain-containing protein</fullName>
    </recommendedName>
</protein>
<evidence type="ECO:0000256" key="8">
    <source>
        <dbReference type="SAM" id="Phobius"/>
    </source>
</evidence>
<comment type="subcellular location">
    <subcellularLocation>
        <location evidence="1">Membrane</location>
        <topology evidence="1">Multi-pass membrane protein</topology>
    </subcellularLocation>
</comment>
<dbReference type="EMBL" id="JALJOQ010000012">
    <property type="protein sequence ID" value="KAK9811012.1"/>
    <property type="molecule type" value="Genomic_DNA"/>
</dbReference>
<dbReference type="PANTHER" id="PTHR43066:SF1">
    <property type="entry name" value="RHOMBOID PROTEIN 2"/>
    <property type="match status" value="1"/>
</dbReference>
<comment type="caution">
    <text evidence="10">The sequence shown here is derived from an EMBL/GenBank/DDBJ whole genome shotgun (WGS) entry which is preliminary data.</text>
</comment>
<feature type="transmembrane region" description="Helical" evidence="8">
    <location>
        <begin position="125"/>
        <end position="145"/>
    </location>
</feature>
<dbReference type="AlphaFoldDB" id="A0AAW1PRE8"/>
<evidence type="ECO:0000313" key="10">
    <source>
        <dbReference type="EMBL" id="KAK9811012.1"/>
    </source>
</evidence>
<proteinExistence type="inferred from homology"/>
<keyword evidence="3" id="KW-0645">Protease</keyword>
<evidence type="ECO:0000259" key="9">
    <source>
        <dbReference type="Pfam" id="PF01694"/>
    </source>
</evidence>
<feature type="transmembrane region" description="Helical" evidence="8">
    <location>
        <begin position="151"/>
        <end position="172"/>
    </location>
</feature>
<sequence>MARPLLWEVAYAPGTTATVALLAAIFILIRSRNLQYSDVGLSYERFTQQRELYRVVSSQLSHIELLHLLFNVSSTWSLRTAEADGLHQYLLTSLILMLLSAAVYLAMLHILIHYTQQERYRQMNVVGYSCVVFGWMTILSARGVAKFSVLGMAQLPMGLAPFGSLLLTSVIFPRASFLGHLSGILVGYTIAAGLFDWLSAFWLISLAAWGIAMDAWPRLISRELTLPGVVMLAAAAPLDVETGLVDHIEITSDL</sequence>
<keyword evidence="4 8" id="KW-0812">Transmembrane</keyword>
<organism evidence="10 11">
    <name type="scientific">Symbiochloris irregularis</name>
    <dbReference type="NCBI Taxonomy" id="706552"/>
    <lineage>
        <taxon>Eukaryota</taxon>
        <taxon>Viridiplantae</taxon>
        <taxon>Chlorophyta</taxon>
        <taxon>core chlorophytes</taxon>
        <taxon>Trebouxiophyceae</taxon>
        <taxon>Trebouxiales</taxon>
        <taxon>Trebouxiaceae</taxon>
        <taxon>Symbiochloris</taxon>
    </lineage>
</organism>